<sequence length="956" mass="102999">MSAEQQGQDGEQILRTASGHELFGLFDRLTRALPWRPQMRPFPVIVLEPGDDRTDEQAFMDALRHAATRMRLPALHLRPGRDGDGGEQDGSDACALLERMARDLPWLGAATRAGRFRFPRSDLVRSLEEAVGTARGDGSAARPPDLRAAALEAWNARAGLFQDGPRSLPAWWPAAGAALVATLGGLVGGFAEQTNWTALLAAVGSLCAVLLVVTALFSRRIWLPVASRVGFGSRYRWLATSSFFTILGDGSDGLRGRPGVERCLYEVFGRLTAPDADEFLLQMKTLAFLEDLRAGYRRLSPALRGFKRPAPPVLFLEKVTAGNGGIALLSAMSDIRSRRSELHPLLVVASADAGHRDQIPGPAEPRERGDAVERYEQWQAALGTSQGPSRHVPLPWLLRLPVVDGPRTEPAPRTRPRRRPRWTWAWSWRGLLVYVVAFIVVTSLVHAELRSRYCSVGLPFSWNADTRLHTNADGTRECVGVATRGVRFERNGRSIGLDGELHDPGDRSRGPTLAGLQAMIDEENRRVIGGGLPYVTVLHAGVFTTRKDEYDLTVTSVKELAGAHLAQLRNNERQRPGQARNPLQIRLLPVNTGQDMTLSQAATAQILKIARKDPTVIGIVGMGRNTRPSQEAVRRLHAAGLPIISTVNSSNELPRLDHFHSLAATNREEVAASRAAFGGAAKGRTMIVSREPGPSGDAYSPEIAADAERVLPRPSQPVRYEGTGDIPGKVSRACASPGEPFTLVYFAGRAEDLWGLLEGLKTGGCTQRRLTLVAGDDVTKNRFGSGPGKIGLPESIEVYHTAFVHLPHLIARDQSRPFFQQARDRLGIGAPPLRGDDELLADGQMALAYDALGVLAQAAQQAFHDLGLDRPAAGRVPGGSAVTSGTVLTELPRVKLYDGATGNIDLTAAKPPAAGQGTRGLTLLRVTSSGGEVVSEPVCGRLGGGLPVPGLRPCPA</sequence>
<feature type="transmembrane region" description="Helical" evidence="1">
    <location>
        <begin position="170"/>
        <end position="190"/>
    </location>
</feature>
<feature type="transmembrane region" description="Helical" evidence="1">
    <location>
        <begin position="196"/>
        <end position="218"/>
    </location>
</feature>
<accession>A0A931DCD1</accession>
<evidence type="ECO:0000313" key="3">
    <source>
        <dbReference type="Proteomes" id="UP000614047"/>
    </source>
</evidence>
<gene>
    <name evidence="2" type="ORF">IW256_002627</name>
</gene>
<keyword evidence="1" id="KW-0812">Transmembrane</keyword>
<evidence type="ECO:0008006" key="4">
    <source>
        <dbReference type="Google" id="ProtNLM"/>
    </source>
</evidence>
<protein>
    <recommendedName>
        <fullName evidence="4">ABC-type branched-subunit amino acid transport system substrate-binding protein</fullName>
    </recommendedName>
</protein>
<dbReference type="Proteomes" id="UP000614047">
    <property type="component" value="Unassembled WGS sequence"/>
</dbReference>
<proteinExistence type="predicted"/>
<organism evidence="2 3">
    <name type="scientific">Actinomadura viridis</name>
    <dbReference type="NCBI Taxonomy" id="58110"/>
    <lineage>
        <taxon>Bacteria</taxon>
        <taxon>Bacillati</taxon>
        <taxon>Actinomycetota</taxon>
        <taxon>Actinomycetes</taxon>
        <taxon>Streptosporangiales</taxon>
        <taxon>Thermomonosporaceae</taxon>
        <taxon>Actinomadura</taxon>
    </lineage>
</organism>
<dbReference type="AlphaFoldDB" id="A0A931DCD1"/>
<evidence type="ECO:0000256" key="1">
    <source>
        <dbReference type="SAM" id="Phobius"/>
    </source>
</evidence>
<name>A0A931DCD1_9ACTN</name>
<dbReference type="EMBL" id="JADOUA010000001">
    <property type="protein sequence ID" value="MBG6088514.1"/>
    <property type="molecule type" value="Genomic_DNA"/>
</dbReference>
<dbReference type="SUPFAM" id="SSF53822">
    <property type="entry name" value="Periplasmic binding protein-like I"/>
    <property type="match status" value="1"/>
</dbReference>
<dbReference type="RefSeq" id="WP_197011225.1">
    <property type="nucleotide sequence ID" value="NZ_BAABES010000005.1"/>
</dbReference>
<feature type="transmembrane region" description="Helical" evidence="1">
    <location>
        <begin position="423"/>
        <end position="445"/>
    </location>
</feature>
<dbReference type="InterPro" id="IPR028082">
    <property type="entry name" value="Peripla_BP_I"/>
</dbReference>
<comment type="caution">
    <text evidence="2">The sequence shown here is derived from an EMBL/GenBank/DDBJ whole genome shotgun (WGS) entry which is preliminary data.</text>
</comment>
<evidence type="ECO:0000313" key="2">
    <source>
        <dbReference type="EMBL" id="MBG6088514.1"/>
    </source>
</evidence>
<keyword evidence="3" id="KW-1185">Reference proteome</keyword>
<keyword evidence="1" id="KW-0472">Membrane</keyword>
<reference evidence="2" key="1">
    <citation type="submission" date="2020-11" db="EMBL/GenBank/DDBJ databases">
        <title>Sequencing the genomes of 1000 actinobacteria strains.</title>
        <authorList>
            <person name="Klenk H.-P."/>
        </authorList>
    </citation>
    <scope>NUCLEOTIDE SEQUENCE</scope>
    <source>
        <strain evidence="2">DSM 43175</strain>
    </source>
</reference>
<keyword evidence="1" id="KW-1133">Transmembrane helix</keyword>